<evidence type="ECO:0000313" key="2">
    <source>
        <dbReference type="Proteomes" id="UP000727962"/>
    </source>
</evidence>
<name>A0A931LTT3_FIMGI</name>
<sequence>MKELVRYRPGEAIRWLHTGAAGKRKSARDKSRSIVVPSDARGVGENVRTAAGALVELGKGALADLLHSQAMGTEFVLMDDGLEVIRGGSTRKIAYRQVKEIELRGDRATLVLERGSLTIKPPAYLVAGRVRVPIGWSRNEIEVPYELLIEELAARCGLDLDER</sequence>
<protein>
    <submittedName>
        <fullName evidence="1">Uncharacterized protein</fullName>
    </submittedName>
</protein>
<proteinExistence type="predicted"/>
<dbReference type="Proteomes" id="UP000727962">
    <property type="component" value="Unassembled WGS sequence"/>
</dbReference>
<gene>
    <name evidence="1" type="ORF">HYR64_08945</name>
</gene>
<dbReference type="EMBL" id="JACOSL010000056">
    <property type="protein sequence ID" value="MBI1757217.1"/>
    <property type="molecule type" value="Genomic_DNA"/>
</dbReference>
<dbReference type="AlphaFoldDB" id="A0A931LTT3"/>
<evidence type="ECO:0000313" key="1">
    <source>
        <dbReference type="EMBL" id="MBI1757217.1"/>
    </source>
</evidence>
<organism evidence="1 2">
    <name type="scientific">Fimbriimonas ginsengisoli</name>
    <dbReference type="NCBI Taxonomy" id="1005039"/>
    <lineage>
        <taxon>Bacteria</taxon>
        <taxon>Bacillati</taxon>
        <taxon>Armatimonadota</taxon>
        <taxon>Fimbriimonadia</taxon>
        <taxon>Fimbriimonadales</taxon>
        <taxon>Fimbriimonadaceae</taxon>
        <taxon>Fimbriimonas</taxon>
    </lineage>
</organism>
<reference evidence="1" key="1">
    <citation type="submission" date="2020-07" db="EMBL/GenBank/DDBJ databases">
        <title>Huge and variable diversity of episymbiotic CPR bacteria and DPANN archaea in groundwater ecosystems.</title>
        <authorList>
            <person name="He C.Y."/>
            <person name="Keren R."/>
            <person name="Whittaker M."/>
            <person name="Farag I.F."/>
            <person name="Doudna J."/>
            <person name="Cate J.H.D."/>
            <person name="Banfield J.F."/>
        </authorList>
    </citation>
    <scope>NUCLEOTIDE SEQUENCE</scope>
    <source>
        <strain evidence="1">NC_groundwater_17_Pr7_B-0.1um_64_12</strain>
    </source>
</reference>
<comment type="caution">
    <text evidence="1">The sequence shown here is derived from an EMBL/GenBank/DDBJ whole genome shotgun (WGS) entry which is preliminary data.</text>
</comment>
<accession>A0A931LTT3</accession>